<feature type="domain" description="PucR C-terminal helix-turn-helix" evidence="1">
    <location>
        <begin position="343"/>
        <end position="399"/>
    </location>
</feature>
<dbReference type="Pfam" id="PF13556">
    <property type="entry name" value="HTH_30"/>
    <property type="match status" value="1"/>
</dbReference>
<dbReference type="InterPro" id="IPR025736">
    <property type="entry name" value="PucR_C-HTH_dom"/>
</dbReference>
<dbReference type="RefSeq" id="WP_078762918.1">
    <property type="nucleotide sequence ID" value="NZ_FUWS01000010.1"/>
</dbReference>
<dbReference type="OrthoDB" id="3196285at2"/>
<feature type="domain" description="RsbT co-antagonist protein RsbRD N-terminal" evidence="2">
    <location>
        <begin position="45"/>
        <end position="179"/>
    </location>
</feature>
<dbReference type="InterPro" id="IPR025751">
    <property type="entry name" value="RsbRD_N_dom"/>
</dbReference>
<evidence type="ECO:0000259" key="1">
    <source>
        <dbReference type="Pfam" id="PF13556"/>
    </source>
</evidence>
<keyword evidence="4" id="KW-1185">Reference proteome</keyword>
<name>A0A1T4SMN6_9ACTN</name>
<evidence type="ECO:0000313" key="4">
    <source>
        <dbReference type="Proteomes" id="UP000190637"/>
    </source>
</evidence>
<organism evidence="3 4">
    <name type="scientific">Marinactinospora thermotolerans DSM 45154</name>
    <dbReference type="NCBI Taxonomy" id="1122192"/>
    <lineage>
        <taxon>Bacteria</taxon>
        <taxon>Bacillati</taxon>
        <taxon>Actinomycetota</taxon>
        <taxon>Actinomycetes</taxon>
        <taxon>Streptosporangiales</taxon>
        <taxon>Nocardiopsidaceae</taxon>
        <taxon>Marinactinospora</taxon>
    </lineage>
</organism>
<dbReference type="STRING" id="1122192.SAMN02745673_03657"/>
<proteinExistence type="predicted"/>
<dbReference type="Pfam" id="PF14361">
    <property type="entry name" value="RsbRD_N"/>
    <property type="match status" value="1"/>
</dbReference>
<dbReference type="InterPro" id="IPR051448">
    <property type="entry name" value="CdaR-like_regulators"/>
</dbReference>
<dbReference type="Gene3D" id="1.10.10.2840">
    <property type="entry name" value="PucR C-terminal helix-turn-helix domain"/>
    <property type="match status" value="1"/>
</dbReference>
<dbReference type="EMBL" id="FUWS01000010">
    <property type="protein sequence ID" value="SKA29131.1"/>
    <property type="molecule type" value="Genomic_DNA"/>
</dbReference>
<gene>
    <name evidence="3" type="ORF">SAMN02745673_03657</name>
</gene>
<reference evidence="3 4" key="1">
    <citation type="submission" date="2017-02" db="EMBL/GenBank/DDBJ databases">
        <authorList>
            <person name="Peterson S.W."/>
        </authorList>
    </citation>
    <scope>NUCLEOTIDE SEQUENCE [LARGE SCALE GENOMIC DNA]</scope>
    <source>
        <strain evidence="3 4">DSM 45154</strain>
    </source>
</reference>
<dbReference type="AlphaFoldDB" id="A0A1T4SMN6"/>
<protein>
    <submittedName>
        <fullName evidence="3">PucR C-terminal helix-turn-helix domain-containing protein</fullName>
    </submittedName>
</protein>
<accession>A0A1T4SMN6</accession>
<dbReference type="InterPro" id="IPR042070">
    <property type="entry name" value="PucR_C-HTH_sf"/>
</dbReference>
<evidence type="ECO:0000313" key="3">
    <source>
        <dbReference type="EMBL" id="SKA29131.1"/>
    </source>
</evidence>
<sequence>MHNSDRFGDPAAASVAVRDDFGVPPSLPVPEALRQVVHECLDDLDELVELFVAQVNAVEGYHDSVPVEDLRETARPCLELLLRIIGGLSIPDRLADISARLGRRRVHQGLPLELLLQAVRMDFRVLWTAMLERIRPADLPALTRGAVRVWEAVELHTVQVHTAYLDEVAVLARERERQRTVLMGRLLSSDGRDTHLVAQVATALRMNAQADFVVAVAPPDHQSALRAAVAAHPSDDALHLHDHNGLLVLVAELPRGRGTAPAWLDRVPCAIGPRARGLARVPDVLRATAEVATTLDGDARQPVTLGEAWAPVAAARLGDVGAMLAEVVLGGLETVAPHERERLLETVTVYCARGSVAETARALYCHRNTVLNRLSRFAELTGYSPSRPTEAAAVLLALACAGHGAGGGAG</sequence>
<evidence type="ECO:0000259" key="2">
    <source>
        <dbReference type="Pfam" id="PF14361"/>
    </source>
</evidence>
<dbReference type="PANTHER" id="PTHR33744:SF1">
    <property type="entry name" value="DNA-BINDING TRANSCRIPTIONAL ACTIVATOR ADER"/>
    <property type="match status" value="1"/>
</dbReference>
<dbReference type="PANTHER" id="PTHR33744">
    <property type="entry name" value="CARBOHYDRATE DIACID REGULATOR"/>
    <property type="match status" value="1"/>
</dbReference>
<dbReference type="Proteomes" id="UP000190637">
    <property type="component" value="Unassembled WGS sequence"/>
</dbReference>